<accession>A0A930I0C1</accession>
<protein>
    <submittedName>
        <fullName evidence="3">Gfo/Idh/MocA family oxidoreductase</fullName>
    </submittedName>
</protein>
<dbReference type="PANTHER" id="PTHR43054:SF1">
    <property type="entry name" value="SCYLLO-INOSITOL 2-DEHYDROGENASE (NADP(+)) IOLU"/>
    <property type="match status" value="1"/>
</dbReference>
<dbReference type="SUPFAM" id="SSF55347">
    <property type="entry name" value="Glyceraldehyde-3-phosphate dehydrogenase-like, C-terminal domain"/>
    <property type="match status" value="1"/>
</dbReference>
<organism evidence="3 4">
    <name type="scientific">Prevotella histicola</name>
    <dbReference type="NCBI Taxonomy" id="470565"/>
    <lineage>
        <taxon>Bacteria</taxon>
        <taxon>Pseudomonadati</taxon>
        <taxon>Bacteroidota</taxon>
        <taxon>Bacteroidia</taxon>
        <taxon>Bacteroidales</taxon>
        <taxon>Prevotellaceae</taxon>
        <taxon>Prevotella</taxon>
    </lineage>
</organism>
<dbReference type="Gene3D" id="3.30.360.10">
    <property type="entry name" value="Dihydrodipicolinate Reductase, domain 2"/>
    <property type="match status" value="1"/>
</dbReference>
<feature type="domain" description="Gfo/Idh/MocA-like oxidoreductase N-terminal" evidence="1">
    <location>
        <begin position="2"/>
        <end position="118"/>
    </location>
</feature>
<dbReference type="Pfam" id="PF22725">
    <property type="entry name" value="GFO_IDH_MocA_C3"/>
    <property type="match status" value="1"/>
</dbReference>
<feature type="domain" description="GFO/IDH/MocA-like oxidoreductase" evidence="2">
    <location>
        <begin position="139"/>
        <end position="248"/>
    </location>
</feature>
<proteinExistence type="predicted"/>
<dbReference type="InterPro" id="IPR055170">
    <property type="entry name" value="GFO_IDH_MocA-like_dom"/>
</dbReference>
<dbReference type="InterPro" id="IPR000683">
    <property type="entry name" value="Gfo/Idh/MocA-like_OxRdtase_N"/>
</dbReference>
<dbReference type="AlphaFoldDB" id="A0A930I0C1"/>
<evidence type="ECO:0000259" key="2">
    <source>
        <dbReference type="Pfam" id="PF22725"/>
    </source>
</evidence>
<dbReference type="Gene3D" id="3.40.50.720">
    <property type="entry name" value="NAD(P)-binding Rossmann-like Domain"/>
    <property type="match status" value="1"/>
</dbReference>
<evidence type="ECO:0000313" key="4">
    <source>
        <dbReference type="Proteomes" id="UP000757461"/>
    </source>
</evidence>
<dbReference type="PANTHER" id="PTHR43054">
    <property type="match status" value="1"/>
</dbReference>
<dbReference type="InterPro" id="IPR036291">
    <property type="entry name" value="NAD(P)-bd_dom_sf"/>
</dbReference>
<name>A0A930I0C1_9BACT</name>
<comment type="caution">
    <text evidence="3">The sequence shown here is derived from an EMBL/GenBank/DDBJ whole genome shotgun (WGS) entry which is preliminary data.</text>
</comment>
<dbReference type="SUPFAM" id="SSF51735">
    <property type="entry name" value="NAD(P)-binding Rossmann-fold domains"/>
    <property type="match status" value="1"/>
</dbReference>
<sequence length="314" mass="35430">MKISIVGTGMIATEVITLLKTEVKGIEITSIFSHSNKEKAEYLAKMNHIGRIYTDYAQLLKEDKADFVYIALVNSVHYEFTRKALEAGRNVIVEKPFTLTVAEAEELSAMARERKLYLFEAISPLHTPNFHMVKESLKKIGPVHFVQCNFSQYSSKYERYLQGDIAPAFNPDLGGGALNDLNVYNINVVIGLFGQPTATQYFANRGHNGIDTSGVMVLSYPTMTATCTAAKDSSSPSFILIQGEKGWIHIPTPANEFGSVEIMKQGKLTSYRRNAYESRLAHEFIDFKDVWEKKDYKQMEAWLERSVEVVKVMK</sequence>
<evidence type="ECO:0000313" key="3">
    <source>
        <dbReference type="EMBL" id="MBF1415730.1"/>
    </source>
</evidence>
<gene>
    <name evidence="3" type="ORF">HXN33_09145</name>
</gene>
<reference evidence="3" key="1">
    <citation type="submission" date="2020-04" db="EMBL/GenBank/DDBJ databases">
        <title>Deep metagenomics examines the oral microbiome during advanced dental caries in children, revealing novel taxa and co-occurrences with host molecules.</title>
        <authorList>
            <person name="Baker J.L."/>
            <person name="Morton J.T."/>
            <person name="Dinis M."/>
            <person name="Alvarez R."/>
            <person name="Tran N.C."/>
            <person name="Knight R."/>
            <person name="Edlund A."/>
        </authorList>
    </citation>
    <scope>NUCLEOTIDE SEQUENCE</scope>
    <source>
        <strain evidence="3">JCVI_25_bin.9</strain>
    </source>
</reference>
<evidence type="ECO:0000259" key="1">
    <source>
        <dbReference type="Pfam" id="PF01408"/>
    </source>
</evidence>
<dbReference type="EMBL" id="JABZSQ010000206">
    <property type="protein sequence ID" value="MBF1415730.1"/>
    <property type="molecule type" value="Genomic_DNA"/>
</dbReference>
<dbReference type="Proteomes" id="UP000757461">
    <property type="component" value="Unassembled WGS sequence"/>
</dbReference>
<dbReference type="GO" id="GO:0000166">
    <property type="term" value="F:nucleotide binding"/>
    <property type="evidence" value="ECO:0007669"/>
    <property type="project" value="InterPro"/>
</dbReference>
<dbReference type="Pfam" id="PF01408">
    <property type="entry name" value="GFO_IDH_MocA"/>
    <property type="match status" value="1"/>
</dbReference>